<dbReference type="InterPro" id="IPR036388">
    <property type="entry name" value="WH-like_DNA-bd_sf"/>
</dbReference>
<dbReference type="SUPFAM" id="SSF46785">
    <property type="entry name" value="Winged helix' DNA-binding domain"/>
    <property type="match status" value="1"/>
</dbReference>
<comment type="caution">
    <text evidence="6">The sequence shown here is derived from an EMBL/GenBank/DDBJ whole genome shotgun (WGS) entry which is preliminary data.</text>
</comment>
<dbReference type="InterPro" id="IPR012318">
    <property type="entry name" value="HTH_CRP"/>
</dbReference>
<name>A0A6I2MTF8_9FLAO</name>
<feature type="domain" description="Cyclic nucleotide-binding" evidence="4">
    <location>
        <begin position="21"/>
        <end position="123"/>
    </location>
</feature>
<protein>
    <submittedName>
        <fullName evidence="6">Cyclic nucleotide-binding domain-containing protein</fullName>
    </submittedName>
</protein>
<dbReference type="InterPro" id="IPR018490">
    <property type="entry name" value="cNMP-bd_dom_sf"/>
</dbReference>
<gene>
    <name evidence="6" type="ORF">GJ691_15370</name>
</gene>
<keyword evidence="3" id="KW-0804">Transcription</keyword>
<keyword evidence="2" id="KW-0238">DNA-binding</keyword>
<dbReference type="PANTHER" id="PTHR24567">
    <property type="entry name" value="CRP FAMILY TRANSCRIPTIONAL REGULATORY PROTEIN"/>
    <property type="match status" value="1"/>
</dbReference>
<dbReference type="Gene3D" id="2.60.120.10">
    <property type="entry name" value="Jelly Rolls"/>
    <property type="match status" value="1"/>
</dbReference>
<accession>A0A6I2MTF8</accession>
<dbReference type="SMART" id="SM00419">
    <property type="entry name" value="HTH_CRP"/>
    <property type="match status" value="1"/>
</dbReference>
<dbReference type="PROSITE" id="PS51063">
    <property type="entry name" value="HTH_CRP_2"/>
    <property type="match status" value="1"/>
</dbReference>
<dbReference type="OrthoDB" id="1116216at2"/>
<evidence type="ECO:0000259" key="4">
    <source>
        <dbReference type="PROSITE" id="PS50042"/>
    </source>
</evidence>
<feature type="domain" description="HTH crp-type" evidence="5">
    <location>
        <begin position="154"/>
        <end position="222"/>
    </location>
</feature>
<dbReference type="Gene3D" id="1.10.10.10">
    <property type="entry name" value="Winged helix-like DNA-binding domain superfamily/Winged helix DNA-binding domain"/>
    <property type="match status" value="1"/>
</dbReference>
<dbReference type="PROSITE" id="PS50042">
    <property type="entry name" value="CNMP_BINDING_3"/>
    <property type="match status" value="1"/>
</dbReference>
<dbReference type="GO" id="GO:0005829">
    <property type="term" value="C:cytosol"/>
    <property type="evidence" value="ECO:0007669"/>
    <property type="project" value="TreeGrafter"/>
</dbReference>
<evidence type="ECO:0000313" key="6">
    <source>
        <dbReference type="EMBL" id="MRX65534.1"/>
    </source>
</evidence>
<dbReference type="SUPFAM" id="SSF51206">
    <property type="entry name" value="cAMP-binding domain-like"/>
    <property type="match status" value="1"/>
</dbReference>
<reference evidence="6 7" key="1">
    <citation type="submission" date="2019-11" db="EMBL/GenBank/DDBJ databases">
        <title>Maribacter lutea sp. nov., a marine bacterium isolated from intertidal sand.</title>
        <authorList>
            <person name="Liu A."/>
        </authorList>
    </citation>
    <scope>NUCLEOTIDE SEQUENCE [LARGE SCALE GENOMIC DNA]</scope>
    <source>
        <strain evidence="6 7">RZ05</strain>
    </source>
</reference>
<organism evidence="6 7">
    <name type="scientific">Maribacter luteus</name>
    <dbReference type="NCBI Taxonomy" id="2594478"/>
    <lineage>
        <taxon>Bacteria</taxon>
        <taxon>Pseudomonadati</taxon>
        <taxon>Bacteroidota</taxon>
        <taxon>Flavobacteriia</taxon>
        <taxon>Flavobacteriales</taxon>
        <taxon>Flavobacteriaceae</taxon>
        <taxon>Maribacter</taxon>
    </lineage>
</organism>
<dbReference type="SMART" id="SM00100">
    <property type="entry name" value="cNMP"/>
    <property type="match status" value="1"/>
</dbReference>
<dbReference type="InterPro" id="IPR000595">
    <property type="entry name" value="cNMP-bd_dom"/>
</dbReference>
<dbReference type="InterPro" id="IPR050397">
    <property type="entry name" value="Env_Response_Regulators"/>
</dbReference>
<dbReference type="PANTHER" id="PTHR24567:SF28">
    <property type="entry name" value="LISTERIOLYSIN REGULATORY PROTEIN"/>
    <property type="match status" value="1"/>
</dbReference>
<keyword evidence="1" id="KW-0805">Transcription regulation</keyword>
<dbReference type="RefSeq" id="WP_154368434.1">
    <property type="nucleotide sequence ID" value="NZ_CANMYZ010000006.1"/>
</dbReference>
<dbReference type="Pfam" id="PF00027">
    <property type="entry name" value="cNMP_binding"/>
    <property type="match status" value="1"/>
</dbReference>
<dbReference type="AlphaFoldDB" id="A0A6I2MTF8"/>
<sequence length="231" mass="26040">MPDFLTQKSNLNNEFLNAQECLNALSENEKQELISSKTDIDFEAGEHIVKRGLLANNVLYLTEGLVKLELFNDSKPSTIAILEPHSFIGIVCCFAFKKIDFTATALTDAKVSFIGMDVFERFIKSNGDFALNLIKHMSGISNQLLHRLTILSQKNVDGALSFILLDFRSIFRSDEFELPMSRIELANMLDYSKESVINTLSKFNKEGIVKVNGRKVKIIKRKNLAQICKLG</sequence>
<dbReference type="Proteomes" id="UP000443153">
    <property type="component" value="Unassembled WGS sequence"/>
</dbReference>
<evidence type="ECO:0000256" key="2">
    <source>
        <dbReference type="ARBA" id="ARBA00023125"/>
    </source>
</evidence>
<dbReference type="InterPro" id="IPR014710">
    <property type="entry name" value="RmlC-like_jellyroll"/>
</dbReference>
<dbReference type="InterPro" id="IPR036390">
    <property type="entry name" value="WH_DNA-bd_sf"/>
</dbReference>
<dbReference type="GO" id="GO:0003677">
    <property type="term" value="F:DNA binding"/>
    <property type="evidence" value="ECO:0007669"/>
    <property type="project" value="UniProtKB-KW"/>
</dbReference>
<evidence type="ECO:0000313" key="7">
    <source>
        <dbReference type="Proteomes" id="UP000443153"/>
    </source>
</evidence>
<evidence type="ECO:0000256" key="3">
    <source>
        <dbReference type="ARBA" id="ARBA00023163"/>
    </source>
</evidence>
<dbReference type="CDD" id="cd00038">
    <property type="entry name" value="CAP_ED"/>
    <property type="match status" value="1"/>
</dbReference>
<proteinExistence type="predicted"/>
<dbReference type="Pfam" id="PF13545">
    <property type="entry name" value="HTH_Crp_2"/>
    <property type="match status" value="1"/>
</dbReference>
<evidence type="ECO:0000256" key="1">
    <source>
        <dbReference type="ARBA" id="ARBA00023015"/>
    </source>
</evidence>
<dbReference type="GO" id="GO:0003700">
    <property type="term" value="F:DNA-binding transcription factor activity"/>
    <property type="evidence" value="ECO:0007669"/>
    <property type="project" value="TreeGrafter"/>
</dbReference>
<dbReference type="EMBL" id="WKJH01000024">
    <property type="protein sequence ID" value="MRX65534.1"/>
    <property type="molecule type" value="Genomic_DNA"/>
</dbReference>
<evidence type="ECO:0000259" key="5">
    <source>
        <dbReference type="PROSITE" id="PS51063"/>
    </source>
</evidence>
<keyword evidence="7" id="KW-1185">Reference proteome</keyword>